<comment type="similarity">
    <text evidence="8 9">Belongs to the TonB-dependent receptor family.</text>
</comment>
<dbReference type="InterPro" id="IPR039426">
    <property type="entry name" value="TonB-dep_rcpt-like"/>
</dbReference>
<keyword evidence="5 9" id="KW-0798">TonB box</keyword>
<evidence type="ECO:0000256" key="5">
    <source>
        <dbReference type="ARBA" id="ARBA00023077"/>
    </source>
</evidence>
<dbReference type="Proteomes" id="UP000290848">
    <property type="component" value="Unassembled WGS sequence"/>
</dbReference>
<evidence type="ECO:0000259" key="12">
    <source>
        <dbReference type="Pfam" id="PF07715"/>
    </source>
</evidence>
<keyword evidence="10" id="KW-0732">Signal</keyword>
<dbReference type="NCBIfam" id="TIGR04056">
    <property type="entry name" value="OMP_RagA_SusC"/>
    <property type="match status" value="1"/>
</dbReference>
<evidence type="ECO:0000313" key="14">
    <source>
        <dbReference type="Proteomes" id="UP000290848"/>
    </source>
</evidence>
<dbReference type="EMBL" id="RXOC01000003">
    <property type="protein sequence ID" value="RXF71292.1"/>
    <property type="molecule type" value="Genomic_DNA"/>
</dbReference>
<dbReference type="Pfam" id="PF00593">
    <property type="entry name" value="TonB_dep_Rec_b-barrel"/>
    <property type="match status" value="1"/>
</dbReference>
<evidence type="ECO:0000256" key="8">
    <source>
        <dbReference type="PROSITE-ProRule" id="PRU01360"/>
    </source>
</evidence>
<sequence length="968" mass="106185">MKRRLLLLMSFILLGCMASFAQNMTVKGTVKDQKGEPLPGVSIKIKGTTLGTSTGINGDFTISAPGNAVLSLSYVGFSPQEVPVNNRAQINITLKDANTELNEVVVVGYGTQRKKDITGSVAVVKSSDYENRPIVSAAAALQGQAAGVTVSSASGKPGSGLAISVRGNTSINAKNNPLYVVDGIVVENIDFLNPQDIESFSVLKDASSAAIYGSSGANGVVLLTTKKGAAGTSKIGVTAYTGFSNFAKKIPVLNNAEYLALLKDLGQTDPNIATTDWQDEVFGTGKDHNIQLAVSGGAENNRYYVSGGYQKQQGVVAPADYDRYSLRMNFNNKPKKWVDLATNLSFNRSEFVDITDNAGVARGGTILSALTSPPTIGIFTADGRTYSSNPNQPGWENPMAAAFGPDQKSIDNRALGNFAADFKILPELTFKSNFGGEYQGSRWDYFLDPYKTDYGRSNNGLGKSSSTSRFVWQWDNTLNYSKITGKHNIQALIGHSMQESDYKYTYDEAKDYPNDAVHTLNAAKTKISQSTTMSQWSRRSYIGRLNYAYNDKYLLTTNIRYDGSSRFPKDNRWGWFPSVSAGWRINNEEFLKSTDIFYDLKLRAGWGKTGNDQIGDYDYFAKFDPNGTGGYNFNTLPKDNLTWEKTDQTNFGLDASILRGRLGVTLEYYIKKTNDLLVDVTPPPSSGFGSQKYNVGSMENKGFEIAVNAIPVDSKSFKWDINGNIAFNKNKVKSLGEYTSNLFKGDVYERGNVIKIEPGHALGSFFGYISEGVDPQTGNIIYTDLDNSGSIDANDRTYIGSAQPDFTYGLTNNLSYKNFSLNVFLQGVQGNDLFNASRIELEGMYDAKNQSTAVLRRWTEQNRNTDIPKADYGVTNNTRASSRFIEDGSYLRLKSVTLNYSFNKSVLQKAGLGRLNVYVTAQNLFTITNYSGFDPEVSVNSPNGPEMGIDYGTYPQARSFIFGVNLDF</sequence>
<feature type="signal peptide" evidence="10">
    <location>
        <begin position="1"/>
        <end position="21"/>
    </location>
</feature>
<keyword evidence="2 8" id="KW-0813">Transport</keyword>
<keyword evidence="7 8" id="KW-0998">Cell outer membrane</keyword>
<comment type="subcellular location">
    <subcellularLocation>
        <location evidence="1 8">Cell outer membrane</location>
        <topology evidence="1 8">Multi-pass membrane protein</topology>
    </subcellularLocation>
</comment>
<feature type="domain" description="TonB-dependent receptor-like beta-barrel" evidence="11">
    <location>
        <begin position="385"/>
        <end position="924"/>
    </location>
</feature>
<name>A0A4V1KIN3_9SPHI</name>
<organism evidence="13 14">
    <name type="scientific">Arcticibacter tournemirensis</name>
    <dbReference type="NCBI Taxonomy" id="699437"/>
    <lineage>
        <taxon>Bacteria</taxon>
        <taxon>Pseudomonadati</taxon>
        <taxon>Bacteroidota</taxon>
        <taxon>Sphingobacteriia</taxon>
        <taxon>Sphingobacteriales</taxon>
        <taxon>Sphingobacteriaceae</taxon>
        <taxon>Arcticibacter</taxon>
    </lineage>
</organism>
<evidence type="ECO:0000313" key="13">
    <source>
        <dbReference type="EMBL" id="RXF71292.1"/>
    </source>
</evidence>
<evidence type="ECO:0000256" key="2">
    <source>
        <dbReference type="ARBA" id="ARBA00022448"/>
    </source>
</evidence>
<dbReference type="PROSITE" id="PS51257">
    <property type="entry name" value="PROKAR_LIPOPROTEIN"/>
    <property type="match status" value="1"/>
</dbReference>
<dbReference type="FunFam" id="2.170.130.10:FF:000008">
    <property type="entry name" value="SusC/RagA family TonB-linked outer membrane protein"/>
    <property type="match status" value="1"/>
</dbReference>
<keyword evidence="6 8" id="KW-0472">Membrane</keyword>
<evidence type="ECO:0000256" key="4">
    <source>
        <dbReference type="ARBA" id="ARBA00022692"/>
    </source>
</evidence>
<dbReference type="InterPro" id="IPR012910">
    <property type="entry name" value="Plug_dom"/>
</dbReference>
<dbReference type="InterPro" id="IPR036942">
    <property type="entry name" value="Beta-barrel_TonB_sf"/>
</dbReference>
<evidence type="ECO:0000256" key="7">
    <source>
        <dbReference type="ARBA" id="ARBA00023237"/>
    </source>
</evidence>
<dbReference type="Pfam" id="PF07715">
    <property type="entry name" value="Plug"/>
    <property type="match status" value="1"/>
</dbReference>
<dbReference type="Gene3D" id="2.60.40.1120">
    <property type="entry name" value="Carboxypeptidase-like, regulatory domain"/>
    <property type="match status" value="1"/>
</dbReference>
<feature type="chain" id="PRO_5020349564" evidence="10">
    <location>
        <begin position="22"/>
        <end position="968"/>
    </location>
</feature>
<proteinExistence type="inferred from homology"/>
<evidence type="ECO:0000256" key="9">
    <source>
        <dbReference type="RuleBase" id="RU003357"/>
    </source>
</evidence>
<dbReference type="FunFam" id="2.60.40.1120:FF:000003">
    <property type="entry name" value="Outer membrane protein Omp121"/>
    <property type="match status" value="1"/>
</dbReference>
<dbReference type="NCBIfam" id="TIGR04057">
    <property type="entry name" value="SusC_RagA_signa"/>
    <property type="match status" value="1"/>
</dbReference>
<keyword evidence="13" id="KW-0675">Receptor</keyword>
<dbReference type="InterPro" id="IPR000531">
    <property type="entry name" value="Beta-barrel_TonB"/>
</dbReference>
<dbReference type="InterPro" id="IPR023996">
    <property type="entry name" value="TonB-dep_OMP_SusC/RagA"/>
</dbReference>
<dbReference type="InterPro" id="IPR023997">
    <property type="entry name" value="TonB-dep_OMP_SusC/RagA_CS"/>
</dbReference>
<keyword evidence="3 8" id="KW-1134">Transmembrane beta strand</keyword>
<dbReference type="InterPro" id="IPR037066">
    <property type="entry name" value="Plug_dom_sf"/>
</dbReference>
<dbReference type="SUPFAM" id="SSF56935">
    <property type="entry name" value="Porins"/>
    <property type="match status" value="1"/>
</dbReference>
<evidence type="ECO:0000256" key="10">
    <source>
        <dbReference type="SAM" id="SignalP"/>
    </source>
</evidence>
<dbReference type="Pfam" id="PF13715">
    <property type="entry name" value="CarbopepD_reg_2"/>
    <property type="match status" value="1"/>
</dbReference>
<keyword evidence="4 8" id="KW-0812">Transmembrane</keyword>
<accession>A0A4V1KIN3</accession>
<dbReference type="Gene3D" id="2.40.170.20">
    <property type="entry name" value="TonB-dependent receptor, beta-barrel domain"/>
    <property type="match status" value="1"/>
</dbReference>
<gene>
    <name evidence="13" type="ORF">EKH83_06270</name>
</gene>
<reference evidence="13 14" key="1">
    <citation type="submission" date="2018-12" db="EMBL/GenBank/DDBJ databases">
        <title>The Draft Genome Sequence of the Soil Bacterium Pedobacter tournemirensis R1.</title>
        <authorList>
            <person name="He J."/>
        </authorList>
    </citation>
    <scope>NUCLEOTIDE SEQUENCE [LARGE SCALE GENOMIC DNA]</scope>
    <source>
        <strain evidence="13 14">R1</strain>
    </source>
</reference>
<evidence type="ECO:0000256" key="6">
    <source>
        <dbReference type="ARBA" id="ARBA00023136"/>
    </source>
</evidence>
<evidence type="ECO:0000256" key="1">
    <source>
        <dbReference type="ARBA" id="ARBA00004571"/>
    </source>
</evidence>
<dbReference type="InterPro" id="IPR008969">
    <property type="entry name" value="CarboxyPept-like_regulatory"/>
</dbReference>
<evidence type="ECO:0000256" key="3">
    <source>
        <dbReference type="ARBA" id="ARBA00022452"/>
    </source>
</evidence>
<comment type="caution">
    <text evidence="13">The sequence shown here is derived from an EMBL/GenBank/DDBJ whole genome shotgun (WGS) entry which is preliminary data.</text>
</comment>
<dbReference type="PROSITE" id="PS52016">
    <property type="entry name" value="TONB_DEPENDENT_REC_3"/>
    <property type="match status" value="1"/>
</dbReference>
<feature type="domain" description="TonB-dependent receptor plug" evidence="12">
    <location>
        <begin position="114"/>
        <end position="220"/>
    </location>
</feature>
<protein>
    <submittedName>
        <fullName evidence="13">TonB-dependent receptor</fullName>
    </submittedName>
</protein>
<dbReference type="AlphaFoldDB" id="A0A4V1KIN3"/>
<dbReference type="RefSeq" id="WP_128768537.1">
    <property type="nucleotide sequence ID" value="NZ_RXOC01000003.1"/>
</dbReference>
<evidence type="ECO:0000259" key="11">
    <source>
        <dbReference type="Pfam" id="PF00593"/>
    </source>
</evidence>
<dbReference type="Gene3D" id="2.170.130.10">
    <property type="entry name" value="TonB-dependent receptor, plug domain"/>
    <property type="match status" value="1"/>
</dbReference>
<dbReference type="GO" id="GO:0009279">
    <property type="term" value="C:cell outer membrane"/>
    <property type="evidence" value="ECO:0007669"/>
    <property type="project" value="UniProtKB-SubCell"/>
</dbReference>
<dbReference type="SUPFAM" id="SSF49464">
    <property type="entry name" value="Carboxypeptidase regulatory domain-like"/>
    <property type="match status" value="1"/>
</dbReference>